<evidence type="ECO:0000256" key="8">
    <source>
        <dbReference type="ARBA" id="ARBA00022946"/>
    </source>
</evidence>
<proteinExistence type="inferred from homology"/>
<dbReference type="AlphaFoldDB" id="A0AAW8TV63"/>
<dbReference type="GO" id="GO:0008453">
    <property type="term" value="F:alanine-glyoxylate transaminase activity"/>
    <property type="evidence" value="ECO:0007669"/>
    <property type="project" value="UniProtKB-EC"/>
</dbReference>
<dbReference type="PIRSF" id="PIRSF000521">
    <property type="entry name" value="Transaminase_4ab_Lys_Orn"/>
    <property type="match status" value="1"/>
</dbReference>
<dbReference type="InterPro" id="IPR005814">
    <property type="entry name" value="Aminotrans_3"/>
</dbReference>
<dbReference type="PANTHER" id="PTHR45688">
    <property type="match status" value="1"/>
</dbReference>
<name>A0AAW8TV63_9ENTE</name>
<dbReference type="Gene3D" id="3.90.1150.10">
    <property type="entry name" value="Aspartate Aminotransferase, domain 1"/>
    <property type="match status" value="1"/>
</dbReference>
<dbReference type="GO" id="GO:0030170">
    <property type="term" value="F:pyridoxal phosphate binding"/>
    <property type="evidence" value="ECO:0007669"/>
    <property type="project" value="InterPro"/>
</dbReference>
<evidence type="ECO:0000256" key="1">
    <source>
        <dbReference type="ARBA" id="ARBA00001933"/>
    </source>
</evidence>
<dbReference type="InterPro" id="IPR015424">
    <property type="entry name" value="PyrdxlP-dep_Trfase"/>
</dbReference>
<keyword evidence="5 10" id="KW-0032">Aminotransferase</keyword>
<sequence length="433" mass="47277">MYLGPEGVIAKKEEYFVPCINHFYQNPPEFVKGEMQYLYDSTGKKYLDFYAGVSVMNCGHSNPAIINPVMNQIQNLQHVCNIYLTENGVNLAEQLATVTPGQLKRTFFVNSGTEANEGALLMAQLYTGAHEFIALDLGLHGRTQLTMSLTGIGMWRTTDTPNGGIHFAKNPYFYRDGRHGEHQSQEAFEDECIADVERVIRRRTSGKIAAMIVEPIQGNAGIVTPTPGYFKKLKALLEKHGILLIVDEVQTGFGRSGKMFAIENFGVVPDIMTVAKALGNGFPIGAYITTDEIAAAFTRPSASTLGGNPVSTAAGMAVLNYLQEAKLLENAQARGAQLQAGLKELQKRHALIGDVRGLGLMVGAELVTNREALTPAATEVDEILEKMKDRGILVGKNGENRNVLAMQPPLVITEEDVVFFLQNLDEVLSEVAN</sequence>
<organism evidence="10 11">
    <name type="scientific">Enterococcus asini</name>
    <dbReference type="NCBI Taxonomy" id="57732"/>
    <lineage>
        <taxon>Bacteria</taxon>
        <taxon>Bacillati</taxon>
        <taxon>Bacillota</taxon>
        <taxon>Bacilli</taxon>
        <taxon>Lactobacillales</taxon>
        <taxon>Enterococcaceae</taxon>
        <taxon>Enterococcus</taxon>
    </lineage>
</organism>
<gene>
    <name evidence="10" type="ORF">P7H43_05000</name>
</gene>
<dbReference type="Pfam" id="PF00202">
    <property type="entry name" value="Aminotran_3"/>
    <property type="match status" value="1"/>
</dbReference>
<evidence type="ECO:0000313" key="11">
    <source>
        <dbReference type="Proteomes" id="UP001256711"/>
    </source>
</evidence>
<keyword evidence="8" id="KW-0809">Transit peptide</keyword>
<dbReference type="EMBL" id="JARQBJ010000002">
    <property type="protein sequence ID" value="MDT2809833.1"/>
    <property type="molecule type" value="Genomic_DNA"/>
</dbReference>
<evidence type="ECO:0000256" key="2">
    <source>
        <dbReference type="ARBA" id="ARBA00008954"/>
    </source>
</evidence>
<dbReference type="EC" id="2.6.1.44" evidence="4"/>
<evidence type="ECO:0000313" key="10">
    <source>
        <dbReference type="EMBL" id="MDT2809833.1"/>
    </source>
</evidence>
<dbReference type="CDD" id="cd00610">
    <property type="entry name" value="OAT_like"/>
    <property type="match status" value="1"/>
</dbReference>
<evidence type="ECO:0000256" key="5">
    <source>
        <dbReference type="ARBA" id="ARBA00022576"/>
    </source>
</evidence>
<dbReference type="InterPro" id="IPR015422">
    <property type="entry name" value="PyrdxlP-dep_Trfase_small"/>
</dbReference>
<evidence type="ECO:0000256" key="6">
    <source>
        <dbReference type="ARBA" id="ARBA00022679"/>
    </source>
</evidence>
<dbReference type="Gene3D" id="3.40.640.10">
    <property type="entry name" value="Type I PLP-dependent aspartate aminotransferase-like (Major domain)"/>
    <property type="match status" value="1"/>
</dbReference>
<dbReference type="PROSITE" id="PS00600">
    <property type="entry name" value="AA_TRANSFER_CLASS_3"/>
    <property type="match status" value="1"/>
</dbReference>
<evidence type="ECO:0000256" key="7">
    <source>
        <dbReference type="ARBA" id="ARBA00022898"/>
    </source>
</evidence>
<dbReference type="FunFam" id="3.40.640.10:FF:000004">
    <property type="entry name" value="Acetylornithine aminotransferase"/>
    <property type="match status" value="1"/>
</dbReference>
<comment type="cofactor">
    <cofactor evidence="1">
        <name>pyridoxal 5'-phosphate</name>
        <dbReference type="ChEBI" id="CHEBI:597326"/>
    </cofactor>
</comment>
<evidence type="ECO:0000256" key="3">
    <source>
        <dbReference type="ARBA" id="ARBA00011881"/>
    </source>
</evidence>
<dbReference type="Proteomes" id="UP001256711">
    <property type="component" value="Unassembled WGS sequence"/>
</dbReference>
<dbReference type="InterPro" id="IPR015421">
    <property type="entry name" value="PyrdxlP-dep_Trfase_major"/>
</dbReference>
<protein>
    <recommendedName>
        <fullName evidence="4">alanine--glyoxylate transaminase</fullName>
        <ecNumber evidence="4">2.6.1.44</ecNumber>
    </recommendedName>
</protein>
<keyword evidence="6" id="KW-0808">Transferase</keyword>
<dbReference type="PANTHER" id="PTHR45688:SF3">
    <property type="entry name" value="ALANINE--GLYOXYLATE AMINOTRANSFERASE 2, MITOCHONDRIAL"/>
    <property type="match status" value="1"/>
</dbReference>
<dbReference type="RefSeq" id="WP_311835177.1">
    <property type="nucleotide sequence ID" value="NZ_JARQBJ010000002.1"/>
</dbReference>
<reference evidence="10" key="1">
    <citation type="submission" date="2023-03" db="EMBL/GenBank/DDBJ databases">
        <authorList>
            <person name="Shen W."/>
            <person name="Cai J."/>
        </authorList>
    </citation>
    <scope>NUCLEOTIDE SEQUENCE</scope>
    <source>
        <strain evidence="10">B226-2</strain>
    </source>
</reference>
<evidence type="ECO:0000256" key="4">
    <source>
        <dbReference type="ARBA" id="ARBA00013049"/>
    </source>
</evidence>
<comment type="similarity">
    <text evidence="2 9">Belongs to the class-III pyridoxal-phosphate-dependent aminotransferase family.</text>
</comment>
<keyword evidence="7 9" id="KW-0663">Pyridoxal phosphate</keyword>
<evidence type="ECO:0000256" key="9">
    <source>
        <dbReference type="RuleBase" id="RU003560"/>
    </source>
</evidence>
<dbReference type="SUPFAM" id="SSF53383">
    <property type="entry name" value="PLP-dependent transferases"/>
    <property type="match status" value="1"/>
</dbReference>
<comment type="subunit">
    <text evidence="3">Homotetramer.</text>
</comment>
<dbReference type="InterPro" id="IPR049704">
    <property type="entry name" value="Aminotrans_3_PPA_site"/>
</dbReference>
<comment type="caution">
    <text evidence="10">The sequence shown here is derived from an EMBL/GenBank/DDBJ whole genome shotgun (WGS) entry which is preliminary data.</text>
</comment>
<accession>A0AAW8TV63</accession>